<dbReference type="RefSeq" id="WP_093204443.1">
    <property type="nucleotide sequence ID" value="NZ_FNGS01000006.1"/>
</dbReference>
<keyword evidence="2" id="KW-1185">Reference proteome</keyword>
<evidence type="ECO:0008006" key="3">
    <source>
        <dbReference type="Google" id="ProtNLM"/>
    </source>
</evidence>
<organism evidence="1 2">
    <name type="scientific">Siphonobacter aquaeclarae</name>
    <dbReference type="NCBI Taxonomy" id="563176"/>
    <lineage>
        <taxon>Bacteria</taxon>
        <taxon>Pseudomonadati</taxon>
        <taxon>Bacteroidota</taxon>
        <taxon>Cytophagia</taxon>
        <taxon>Cytophagales</taxon>
        <taxon>Cytophagaceae</taxon>
        <taxon>Siphonobacter</taxon>
    </lineage>
</organism>
<dbReference type="Proteomes" id="UP000198901">
    <property type="component" value="Unassembled WGS sequence"/>
</dbReference>
<dbReference type="EMBL" id="FNGS01000006">
    <property type="protein sequence ID" value="SDM36847.1"/>
    <property type="molecule type" value="Genomic_DNA"/>
</dbReference>
<evidence type="ECO:0000313" key="2">
    <source>
        <dbReference type="Proteomes" id="UP000198901"/>
    </source>
</evidence>
<accession>A0A1G9SNE6</accession>
<proteinExistence type="predicted"/>
<gene>
    <name evidence="1" type="ORF">SAMN04488090_3234</name>
</gene>
<dbReference type="AlphaFoldDB" id="A0A1G9SNE6"/>
<evidence type="ECO:0000313" key="1">
    <source>
        <dbReference type="EMBL" id="SDM36847.1"/>
    </source>
</evidence>
<sequence length="78" mass="8781">MHIGTHALDILVFKTSVHSPSDVVRLEDLLETDDRILRWNVDLEDVDKVLRIVSNTLTAPDVIRLLGAKGFTCEELPD</sequence>
<dbReference type="STRING" id="563176.SAMN04488090_3234"/>
<dbReference type="OrthoDB" id="1036397at2"/>
<name>A0A1G9SNE6_9BACT</name>
<reference evidence="1 2" key="1">
    <citation type="submission" date="2016-10" db="EMBL/GenBank/DDBJ databases">
        <authorList>
            <person name="de Groot N.N."/>
        </authorList>
    </citation>
    <scope>NUCLEOTIDE SEQUENCE [LARGE SCALE GENOMIC DNA]</scope>
    <source>
        <strain evidence="1 2">DSM 21668</strain>
    </source>
</reference>
<protein>
    <recommendedName>
        <fullName evidence="3">HMA domain-containing protein</fullName>
    </recommendedName>
</protein>